<dbReference type="Proteomes" id="UP000214646">
    <property type="component" value="Unassembled WGS sequence"/>
</dbReference>
<evidence type="ECO:0000313" key="2">
    <source>
        <dbReference type="EMBL" id="OWK43313.1"/>
    </source>
</evidence>
<feature type="compositionally biased region" description="Basic and acidic residues" evidence="1">
    <location>
        <begin position="48"/>
        <end position="67"/>
    </location>
</feature>
<comment type="caution">
    <text evidence="2">The sequence shown here is derived from an EMBL/GenBank/DDBJ whole genome shotgun (WGS) entry which is preliminary data.</text>
</comment>
<evidence type="ECO:0000256" key="1">
    <source>
        <dbReference type="SAM" id="MobiDB-lite"/>
    </source>
</evidence>
<dbReference type="EMBL" id="NIDE01000004">
    <property type="protein sequence ID" value="OWK43313.1"/>
    <property type="molecule type" value="Genomic_DNA"/>
</dbReference>
<organism evidence="2 3">
    <name type="scientific">Fimbriiglobus ruber</name>
    <dbReference type="NCBI Taxonomy" id="1908690"/>
    <lineage>
        <taxon>Bacteria</taxon>
        <taxon>Pseudomonadati</taxon>
        <taxon>Planctomycetota</taxon>
        <taxon>Planctomycetia</taxon>
        <taxon>Gemmatales</taxon>
        <taxon>Gemmataceae</taxon>
        <taxon>Fimbriiglobus</taxon>
    </lineage>
</organism>
<name>A0A225DQE9_9BACT</name>
<keyword evidence="3" id="KW-1185">Reference proteome</keyword>
<feature type="region of interest" description="Disordered" evidence="1">
    <location>
        <begin position="38"/>
        <end position="67"/>
    </location>
</feature>
<reference evidence="3" key="1">
    <citation type="submission" date="2017-06" db="EMBL/GenBank/DDBJ databases">
        <title>Genome analysis of Fimbriiglobus ruber SP5, the first member of the order Planctomycetales with confirmed chitinolytic capability.</title>
        <authorList>
            <person name="Ravin N.V."/>
            <person name="Rakitin A.L."/>
            <person name="Ivanova A.A."/>
            <person name="Beletsky A.V."/>
            <person name="Kulichevskaya I.S."/>
            <person name="Mardanov A.V."/>
            <person name="Dedysh S.N."/>
        </authorList>
    </citation>
    <scope>NUCLEOTIDE SEQUENCE [LARGE SCALE GENOMIC DNA]</scope>
    <source>
        <strain evidence="3">SP5</strain>
    </source>
</reference>
<protein>
    <submittedName>
        <fullName evidence="2">Uncharacterized protein</fullName>
    </submittedName>
</protein>
<dbReference type="AlphaFoldDB" id="A0A225DQE9"/>
<gene>
    <name evidence="2" type="ORF">FRUB_02912</name>
</gene>
<evidence type="ECO:0000313" key="3">
    <source>
        <dbReference type="Proteomes" id="UP000214646"/>
    </source>
</evidence>
<accession>A0A225DQE9</accession>
<sequence>MITFGDPGDASACAIASCRLPAPVALVFETVNEVGVVRSSSRSKRRREPREEREAPERERDIRMRLA</sequence>
<proteinExistence type="predicted"/>